<comment type="similarity">
    <text evidence="2 8">Belongs to the MIP/aquaporin (TC 1.A.8) family.</text>
</comment>
<accession>A0A4Y2H3Q9</accession>
<comment type="function">
    <text evidence="7">Aquaglyceroporin that may modulate the water content and osmolytes during anhydrobiosis.</text>
</comment>
<dbReference type="CDD" id="cd00333">
    <property type="entry name" value="MIP"/>
    <property type="match status" value="1"/>
</dbReference>
<evidence type="ECO:0000256" key="3">
    <source>
        <dbReference type="ARBA" id="ARBA00022448"/>
    </source>
</evidence>
<dbReference type="NCBIfam" id="TIGR00861">
    <property type="entry name" value="MIP"/>
    <property type="match status" value="1"/>
</dbReference>
<dbReference type="GO" id="GO:0015250">
    <property type="term" value="F:water channel activity"/>
    <property type="evidence" value="ECO:0007669"/>
    <property type="project" value="TreeGrafter"/>
</dbReference>
<comment type="caution">
    <text evidence="10">The sequence shown here is derived from an EMBL/GenBank/DDBJ whole genome shotgun (WGS) entry which is preliminary data.</text>
</comment>
<evidence type="ECO:0000256" key="6">
    <source>
        <dbReference type="ARBA" id="ARBA00023136"/>
    </source>
</evidence>
<evidence type="ECO:0000256" key="4">
    <source>
        <dbReference type="ARBA" id="ARBA00022692"/>
    </source>
</evidence>
<dbReference type="AlphaFoldDB" id="A0A4Y2H3Q9"/>
<proteinExistence type="inferred from homology"/>
<evidence type="ECO:0000313" key="10">
    <source>
        <dbReference type="EMBL" id="GBM58954.1"/>
    </source>
</evidence>
<evidence type="ECO:0000256" key="9">
    <source>
        <dbReference type="SAM" id="Phobius"/>
    </source>
</evidence>
<keyword evidence="6 9" id="KW-0472">Membrane</keyword>
<name>A0A4Y2H3Q9_ARAVE</name>
<keyword evidence="3 8" id="KW-0813">Transport</keyword>
<gene>
    <name evidence="10" type="primary">AQP10_4</name>
    <name evidence="10" type="ORF">AVEN_35951_1</name>
</gene>
<dbReference type="GO" id="GO:0016323">
    <property type="term" value="C:basolateral plasma membrane"/>
    <property type="evidence" value="ECO:0007669"/>
    <property type="project" value="TreeGrafter"/>
</dbReference>
<sequence>MKTLDRILFKLLLFFVRSPAKEACAEFFGTLFLVVCGDGVMATVTLGRLGPHGVIVSAIGWGLAVAIAVAIAGSVSGGHVNPAVTFALASVKKCPWKYVAHYMAAQYLGGFVAAAFVYIVYYDAINEFDGGHRQLPPHSNSTAQIFSTYPQDFVSIGSCFLDQVVATALLLIVICAAIDQRYKRVPPHYQPTIVGLGVIAILLAFGYNCGAPLNPARDLGPRIFTLLAGWGMETFTFRKHLWFWVPFLGPHIGALLGVWFYSFFVDLSFANYSIQSSEEDHSEEPSSEHENQNVATEVCVQEPSLKIDIGAN</sequence>
<dbReference type="Proteomes" id="UP000499080">
    <property type="component" value="Unassembled WGS sequence"/>
</dbReference>
<dbReference type="InterPro" id="IPR000425">
    <property type="entry name" value="MIP"/>
</dbReference>
<feature type="transmembrane region" description="Helical" evidence="9">
    <location>
        <begin position="99"/>
        <end position="121"/>
    </location>
</feature>
<dbReference type="InterPro" id="IPR050363">
    <property type="entry name" value="MIP/Aquaporin"/>
</dbReference>
<dbReference type="OrthoDB" id="3222at2759"/>
<dbReference type="PRINTS" id="PR00783">
    <property type="entry name" value="MINTRINSICP"/>
</dbReference>
<evidence type="ECO:0000256" key="7">
    <source>
        <dbReference type="ARBA" id="ARBA00045280"/>
    </source>
</evidence>
<dbReference type="EMBL" id="BGPR01001658">
    <property type="protein sequence ID" value="GBM58954.1"/>
    <property type="molecule type" value="Genomic_DNA"/>
</dbReference>
<keyword evidence="11" id="KW-1185">Reference proteome</keyword>
<comment type="subcellular location">
    <subcellularLocation>
        <location evidence="1">Membrane</location>
        <topology evidence="1">Multi-pass membrane protein</topology>
    </subcellularLocation>
</comment>
<dbReference type="InterPro" id="IPR023271">
    <property type="entry name" value="Aquaporin-like"/>
</dbReference>
<protein>
    <submittedName>
        <fullName evidence="10">Aquaporin-10</fullName>
    </submittedName>
</protein>
<evidence type="ECO:0000256" key="1">
    <source>
        <dbReference type="ARBA" id="ARBA00004141"/>
    </source>
</evidence>
<dbReference type="PANTHER" id="PTHR43829:SF9">
    <property type="entry name" value="AQUAPORIN-9"/>
    <property type="match status" value="1"/>
</dbReference>
<dbReference type="InterPro" id="IPR022357">
    <property type="entry name" value="MIP_CS"/>
</dbReference>
<evidence type="ECO:0000256" key="2">
    <source>
        <dbReference type="ARBA" id="ARBA00006175"/>
    </source>
</evidence>
<keyword evidence="4 8" id="KW-0812">Transmembrane</keyword>
<evidence type="ECO:0000256" key="5">
    <source>
        <dbReference type="ARBA" id="ARBA00022989"/>
    </source>
</evidence>
<feature type="transmembrane region" description="Helical" evidence="9">
    <location>
        <begin position="153"/>
        <end position="177"/>
    </location>
</feature>
<dbReference type="Pfam" id="PF00230">
    <property type="entry name" value="MIP"/>
    <property type="match status" value="1"/>
</dbReference>
<feature type="transmembrane region" description="Helical" evidence="9">
    <location>
        <begin position="54"/>
        <end position="78"/>
    </location>
</feature>
<evidence type="ECO:0000256" key="8">
    <source>
        <dbReference type="RuleBase" id="RU000477"/>
    </source>
</evidence>
<dbReference type="PANTHER" id="PTHR43829">
    <property type="entry name" value="AQUAPORIN OR AQUAGLYCEROPORIN RELATED"/>
    <property type="match status" value="1"/>
</dbReference>
<dbReference type="PROSITE" id="PS00221">
    <property type="entry name" value="MIP"/>
    <property type="match status" value="1"/>
</dbReference>
<evidence type="ECO:0000313" key="11">
    <source>
        <dbReference type="Proteomes" id="UP000499080"/>
    </source>
</evidence>
<dbReference type="Gene3D" id="1.20.1080.10">
    <property type="entry name" value="Glycerol uptake facilitator protein"/>
    <property type="match status" value="1"/>
</dbReference>
<dbReference type="GO" id="GO:0015254">
    <property type="term" value="F:glycerol channel activity"/>
    <property type="evidence" value="ECO:0007669"/>
    <property type="project" value="TreeGrafter"/>
</dbReference>
<feature type="transmembrane region" description="Helical" evidence="9">
    <location>
        <begin position="189"/>
        <end position="207"/>
    </location>
</feature>
<organism evidence="10 11">
    <name type="scientific">Araneus ventricosus</name>
    <name type="common">Orbweaver spider</name>
    <name type="synonym">Epeira ventricosa</name>
    <dbReference type="NCBI Taxonomy" id="182803"/>
    <lineage>
        <taxon>Eukaryota</taxon>
        <taxon>Metazoa</taxon>
        <taxon>Ecdysozoa</taxon>
        <taxon>Arthropoda</taxon>
        <taxon>Chelicerata</taxon>
        <taxon>Arachnida</taxon>
        <taxon>Araneae</taxon>
        <taxon>Araneomorphae</taxon>
        <taxon>Entelegynae</taxon>
        <taxon>Araneoidea</taxon>
        <taxon>Araneidae</taxon>
        <taxon>Araneus</taxon>
    </lineage>
</organism>
<keyword evidence="5 9" id="KW-1133">Transmembrane helix</keyword>
<dbReference type="SUPFAM" id="SSF81338">
    <property type="entry name" value="Aquaporin-like"/>
    <property type="match status" value="1"/>
</dbReference>
<reference evidence="10 11" key="1">
    <citation type="journal article" date="2019" name="Sci. Rep.">
        <title>Orb-weaving spider Araneus ventricosus genome elucidates the spidroin gene catalogue.</title>
        <authorList>
            <person name="Kono N."/>
            <person name="Nakamura H."/>
            <person name="Ohtoshi R."/>
            <person name="Moran D.A.P."/>
            <person name="Shinohara A."/>
            <person name="Yoshida Y."/>
            <person name="Fujiwara M."/>
            <person name="Mori M."/>
            <person name="Tomita M."/>
            <person name="Arakawa K."/>
        </authorList>
    </citation>
    <scope>NUCLEOTIDE SEQUENCE [LARGE SCALE GENOMIC DNA]</scope>
</reference>
<feature type="transmembrane region" description="Helical" evidence="9">
    <location>
        <begin position="241"/>
        <end position="264"/>
    </location>
</feature>